<proteinExistence type="predicted"/>
<sequence>MTTRRNFLIGSAAAGTVTVLPSLALAAEDGASMSFMDGKLTIHPISHASFVMETPAGVIYVDPVGEVTDYEGMPDPELILVTHRHGDHFNAELLGMMPDVPILTNADVMGMMPEEMQGQAQSIAAGESTEMMGVGIEAVPAYNITEGRMDFHPQDRGDIGFVLTIDGSRVYISGDTEGTDEMRALEDIDVALVCMNLPFTMTAEQAAEAVAEFNPGVVIPYHYRGRDGGTQDPEAFAQMLNDAGAETEVKLHDWYNGELS</sequence>
<dbReference type="EMBL" id="CP031598">
    <property type="protein sequence ID" value="QEW25932.1"/>
    <property type="molecule type" value="Genomic_DNA"/>
</dbReference>
<evidence type="ECO:0000313" key="4">
    <source>
        <dbReference type="EMBL" id="QEW25932.1"/>
    </source>
</evidence>
<dbReference type="SMART" id="SM00849">
    <property type="entry name" value="Lactamase_B"/>
    <property type="match status" value="1"/>
</dbReference>
<dbReference type="RefSeq" id="WP_057814045.1">
    <property type="nucleotide sequence ID" value="NZ_CP031598.1"/>
</dbReference>
<feature type="domain" description="Metallo-beta-lactamase" evidence="2">
    <location>
        <begin position="46"/>
        <end position="222"/>
    </location>
</feature>
<dbReference type="InterPro" id="IPR006311">
    <property type="entry name" value="TAT_signal"/>
</dbReference>
<dbReference type="InterPro" id="IPR001279">
    <property type="entry name" value="Metallo-B-lactamas"/>
</dbReference>
<dbReference type="PATRIC" id="fig|540747.5.peg.2677"/>
<evidence type="ECO:0000313" key="6">
    <source>
        <dbReference type="Proteomes" id="UP000325785"/>
    </source>
</evidence>
<organism evidence="3 5">
    <name type="scientific">Roseovarius indicus</name>
    <dbReference type="NCBI Taxonomy" id="540747"/>
    <lineage>
        <taxon>Bacteria</taxon>
        <taxon>Pseudomonadati</taxon>
        <taxon>Pseudomonadota</taxon>
        <taxon>Alphaproteobacteria</taxon>
        <taxon>Rhodobacterales</taxon>
        <taxon>Roseobacteraceae</taxon>
        <taxon>Roseovarius</taxon>
    </lineage>
</organism>
<dbReference type="Proteomes" id="UP000325785">
    <property type="component" value="Chromosome"/>
</dbReference>
<dbReference type="Proteomes" id="UP000051401">
    <property type="component" value="Unassembled WGS sequence"/>
</dbReference>
<gene>
    <name evidence="4" type="ORF">RIdsm_01724</name>
    <name evidence="3" type="ORF">XM52_05490</name>
</gene>
<dbReference type="OrthoDB" id="9805728at2"/>
<keyword evidence="1" id="KW-0732">Signal</keyword>
<evidence type="ECO:0000313" key="5">
    <source>
        <dbReference type="Proteomes" id="UP000051401"/>
    </source>
</evidence>
<dbReference type="GO" id="GO:0016787">
    <property type="term" value="F:hydrolase activity"/>
    <property type="evidence" value="ECO:0007669"/>
    <property type="project" value="UniProtKB-KW"/>
</dbReference>
<dbReference type="PANTHER" id="PTHR43546">
    <property type="entry name" value="UPF0173 METAL-DEPENDENT HYDROLASE MJ1163-RELATED"/>
    <property type="match status" value="1"/>
</dbReference>
<evidence type="ECO:0000256" key="1">
    <source>
        <dbReference type="SAM" id="SignalP"/>
    </source>
</evidence>
<dbReference type="PANTHER" id="PTHR43546:SF3">
    <property type="entry name" value="UPF0173 METAL-DEPENDENT HYDROLASE MJ1163"/>
    <property type="match status" value="1"/>
</dbReference>
<dbReference type="InterPro" id="IPR036866">
    <property type="entry name" value="RibonucZ/Hydroxyglut_hydro"/>
</dbReference>
<dbReference type="EMBL" id="LAXI01000002">
    <property type="protein sequence ID" value="KRS19112.1"/>
    <property type="molecule type" value="Genomic_DNA"/>
</dbReference>
<dbReference type="InterPro" id="IPR050114">
    <property type="entry name" value="UPF0173_UPF0282_UlaG_hydrolase"/>
</dbReference>
<accession>A0A0T5PDL0</accession>
<dbReference type="PROSITE" id="PS51318">
    <property type="entry name" value="TAT"/>
    <property type="match status" value="1"/>
</dbReference>
<dbReference type="Pfam" id="PF13483">
    <property type="entry name" value="Lactamase_B_3"/>
    <property type="match status" value="1"/>
</dbReference>
<reference evidence="4 6" key="2">
    <citation type="submission" date="2018-08" db="EMBL/GenBank/DDBJ databases">
        <title>Genetic Globetrotter - A new plasmid hitch-hiking vast phylogenetic and geographic distances.</title>
        <authorList>
            <person name="Vollmers J."/>
            <person name="Petersen J."/>
        </authorList>
    </citation>
    <scope>NUCLEOTIDE SEQUENCE [LARGE SCALE GENOMIC DNA]</scope>
    <source>
        <strain evidence="4 6">DSM 26383</strain>
    </source>
</reference>
<keyword evidence="4" id="KW-0378">Hydrolase</keyword>
<reference evidence="3 5" key="1">
    <citation type="submission" date="2015-04" db="EMBL/GenBank/DDBJ databases">
        <title>The draft genome sequence of Roseovarius indicus B108T.</title>
        <authorList>
            <person name="Li G."/>
            <person name="Lai Q."/>
            <person name="Shao Z."/>
            <person name="Yan P."/>
        </authorList>
    </citation>
    <scope>NUCLEOTIDE SEQUENCE [LARGE SCALE GENOMIC DNA]</scope>
    <source>
        <strain evidence="3 5">B108</strain>
    </source>
</reference>
<dbReference type="Gene3D" id="3.60.15.10">
    <property type="entry name" value="Ribonuclease Z/Hydroxyacylglutathione hydrolase-like"/>
    <property type="match status" value="1"/>
</dbReference>
<feature type="chain" id="PRO_5010437596" evidence="1">
    <location>
        <begin position="27"/>
        <end position="260"/>
    </location>
</feature>
<dbReference type="SUPFAM" id="SSF56281">
    <property type="entry name" value="Metallo-hydrolase/oxidoreductase"/>
    <property type="match status" value="1"/>
</dbReference>
<feature type="signal peptide" evidence="1">
    <location>
        <begin position="1"/>
        <end position="26"/>
    </location>
</feature>
<evidence type="ECO:0000259" key="2">
    <source>
        <dbReference type="SMART" id="SM00849"/>
    </source>
</evidence>
<protein>
    <submittedName>
        <fullName evidence="3">Beta-lactamase</fullName>
    </submittedName>
    <submittedName>
        <fullName evidence="4">Metal-dependent hydrolase</fullName>
    </submittedName>
</protein>
<name>A0A0T5PDL0_9RHOB</name>
<dbReference type="AlphaFoldDB" id="A0A0T5PDL0"/>
<evidence type="ECO:0000313" key="3">
    <source>
        <dbReference type="EMBL" id="KRS19112.1"/>
    </source>
</evidence>
<keyword evidence="5" id="KW-1185">Reference proteome</keyword>
<dbReference type="KEGG" id="rid:RIdsm_01724"/>